<dbReference type="InterPro" id="IPR020846">
    <property type="entry name" value="MFS_dom"/>
</dbReference>
<feature type="transmembrane region" description="Helical" evidence="7">
    <location>
        <begin position="161"/>
        <end position="181"/>
    </location>
</feature>
<dbReference type="GO" id="GO:0005886">
    <property type="term" value="C:plasma membrane"/>
    <property type="evidence" value="ECO:0007669"/>
    <property type="project" value="UniProtKB-SubCell"/>
</dbReference>
<feature type="transmembrane region" description="Helical" evidence="7">
    <location>
        <begin position="71"/>
        <end position="90"/>
    </location>
</feature>
<feature type="transmembrane region" description="Helical" evidence="7">
    <location>
        <begin position="237"/>
        <end position="257"/>
    </location>
</feature>
<name>A0A7W4K515_9PROT</name>
<gene>
    <name evidence="9" type="ORF">HLH28_02735</name>
</gene>
<keyword evidence="10" id="KW-1185">Reference proteome</keyword>
<dbReference type="InterPro" id="IPR050189">
    <property type="entry name" value="MFS_Efflux_Transporters"/>
</dbReference>
<evidence type="ECO:0000256" key="2">
    <source>
        <dbReference type="ARBA" id="ARBA00022475"/>
    </source>
</evidence>
<keyword evidence="3 7" id="KW-0812">Transmembrane</keyword>
<dbReference type="AlphaFoldDB" id="A0A7W4K515"/>
<dbReference type="EMBL" id="JABEQM010000002">
    <property type="protein sequence ID" value="MBB2200502.1"/>
    <property type="molecule type" value="Genomic_DNA"/>
</dbReference>
<keyword evidence="2" id="KW-1003">Cell membrane</keyword>
<evidence type="ECO:0000256" key="1">
    <source>
        <dbReference type="ARBA" id="ARBA00004651"/>
    </source>
</evidence>
<dbReference type="CDD" id="cd17324">
    <property type="entry name" value="MFS_NepI_like"/>
    <property type="match status" value="1"/>
</dbReference>
<feature type="transmembrane region" description="Helical" evidence="7">
    <location>
        <begin position="38"/>
        <end position="59"/>
    </location>
</feature>
<evidence type="ECO:0000259" key="8">
    <source>
        <dbReference type="PROSITE" id="PS50850"/>
    </source>
</evidence>
<feature type="region of interest" description="Disordered" evidence="6">
    <location>
        <begin position="385"/>
        <end position="406"/>
    </location>
</feature>
<feature type="transmembrane region" description="Helical" evidence="7">
    <location>
        <begin position="293"/>
        <end position="313"/>
    </location>
</feature>
<evidence type="ECO:0000256" key="5">
    <source>
        <dbReference type="ARBA" id="ARBA00023136"/>
    </source>
</evidence>
<organism evidence="9 10">
    <name type="scientific">Gluconacetobacter tumulisoli</name>
    <dbReference type="NCBI Taxonomy" id="1286189"/>
    <lineage>
        <taxon>Bacteria</taxon>
        <taxon>Pseudomonadati</taxon>
        <taxon>Pseudomonadota</taxon>
        <taxon>Alphaproteobacteria</taxon>
        <taxon>Acetobacterales</taxon>
        <taxon>Acetobacteraceae</taxon>
        <taxon>Gluconacetobacter</taxon>
    </lineage>
</organism>
<evidence type="ECO:0000313" key="10">
    <source>
        <dbReference type="Proteomes" id="UP000578030"/>
    </source>
</evidence>
<dbReference type="RefSeq" id="WP_182954148.1">
    <property type="nucleotide sequence ID" value="NZ_JABEQM010000002.1"/>
</dbReference>
<evidence type="ECO:0000256" key="3">
    <source>
        <dbReference type="ARBA" id="ARBA00022692"/>
    </source>
</evidence>
<sequence length="406" mass="41030">MKFNFPLLALTVGAFGIGTTEFAPMGLLPVVAAHFHVAIPTAGLLISSYALGVMGGAPLMTIGARHLPRHGVLIGLMAIFTLGNLLSALAPDFAVLVASRVVTSLAHGAFFGVGSIVAAALVAPDRRASAVATMFMGLTLAAIVGSPLSTWIGQVVGWRQAFAAIALLGLVAMVALWRALPQMPAETPAEIRSEFGVLVRPQVLRALLTTVLGAGAMFTLLTYIAPVLQQGIGASPGMVTAILVLIGVGFTIGNGLGGRFADRSLRGTLLCALGLLGGLMLLLPLAMTHVLTAVVAIFLWGMAAFAIVSPVQMQVMTTASEAPNLAASVNIGAFNLGNALGALVGGVVIGAGMDYAWVSVAGAVVALGGFLVVLLGRQEAGRSITAGDGTDTGGGAGRALPEPTRA</sequence>
<feature type="transmembrane region" description="Helical" evidence="7">
    <location>
        <begin position="130"/>
        <end position="149"/>
    </location>
</feature>
<dbReference type="InterPro" id="IPR036259">
    <property type="entry name" value="MFS_trans_sf"/>
</dbReference>
<reference evidence="9 10" key="1">
    <citation type="submission" date="2020-04" db="EMBL/GenBank/DDBJ databases">
        <title>Description of novel Gluconacetobacter.</title>
        <authorList>
            <person name="Sombolestani A."/>
        </authorList>
    </citation>
    <scope>NUCLEOTIDE SEQUENCE [LARGE SCALE GENOMIC DNA]</scope>
    <source>
        <strain evidence="9 10">LMG 27802</strain>
    </source>
</reference>
<feature type="domain" description="Major facilitator superfamily (MFS) profile" evidence="8">
    <location>
        <begin position="6"/>
        <end position="380"/>
    </location>
</feature>
<evidence type="ECO:0000256" key="7">
    <source>
        <dbReference type="SAM" id="Phobius"/>
    </source>
</evidence>
<dbReference type="Proteomes" id="UP000578030">
    <property type="component" value="Unassembled WGS sequence"/>
</dbReference>
<feature type="transmembrane region" description="Helical" evidence="7">
    <location>
        <begin position="325"/>
        <end position="349"/>
    </location>
</feature>
<accession>A0A7W4K515</accession>
<proteinExistence type="predicted"/>
<dbReference type="PANTHER" id="PTHR43124">
    <property type="entry name" value="PURINE EFFLUX PUMP PBUE"/>
    <property type="match status" value="1"/>
</dbReference>
<dbReference type="Gene3D" id="1.20.1250.20">
    <property type="entry name" value="MFS general substrate transporter like domains"/>
    <property type="match status" value="1"/>
</dbReference>
<dbReference type="SUPFAM" id="SSF103473">
    <property type="entry name" value="MFS general substrate transporter"/>
    <property type="match status" value="1"/>
</dbReference>
<comment type="caution">
    <text evidence="9">The sequence shown here is derived from an EMBL/GenBank/DDBJ whole genome shotgun (WGS) entry which is preliminary data.</text>
</comment>
<dbReference type="Pfam" id="PF07690">
    <property type="entry name" value="MFS_1"/>
    <property type="match status" value="1"/>
</dbReference>
<feature type="transmembrane region" description="Helical" evidence="7">
    <location>
        <begin position="102"/>
        <end position="123"/>
    </location>
</feature>
<evidence type="ECO:0000313" key="9">
    <source>
        <dbReference type="EMBL" id="MBB2200502.1"/>
    </source>
</evidence>
<dbReference type="InterPro" id="IPR011701">
    <property type="entry name" value="MFS"/>
</dbReference>
<keyword evidence="4 7" id="KW-1133">Transmembrane helix</keyword>
<dbReference type="PROSITE" id="PS50850">
    <property type="entry name" value="MFS"/>
    <property type="match status" value="1"/>
</dbReference>
<feature type="transmembrane region" description="Helical" evidence="7">
    <location>
        <begin position="355"/>
        <end position="375"/>
    </location>
</feature>
<dbReference type="GO" id="GO:0022857">
    <property type="term" value="F:transmembrane transporter activity"/>
    <property type="evidence" value="ECO:0007669"/>
    <property type="project" value="InterPro"/>
</dbReference>
<comment type="subcellular location">
    <subcellularLocation>
        <location evidence="1">Cell membrane</location>
        <topology evidence="1">Multi-pass membrane protein</topology>
    </subcellularLocation>
</comment>
<keyword evidence="5 7" id="KW-0472">Membrane</keyword>
<feature type="transmembrane region" description="Helical" evidence="7">
    <location>
        <begin position="202"/>
        <end position="225"/>
    </location>
</feature>
<evidence type="ECO:0000256" key="4">
    <source>
        <dbReference type="ARBA" id="ARBA00022989"/>
    </source>
</evidence>
<protein>
    <submittedName>
        <fullName evidence="9">MFS transporter</fullName>
    </submittedName>
</protein>
<dbReference type="PANTHER" id="PTHR43124:SF8">
    <property type="entry name" value="INNER MEMBRANE TRANSPORT PROTEIN YDHP"/>
    <property type="match status" value="1"/>
</dbReference>
<evidence type="ECO:0000256" key="6">
    <source>
        <dbReference type="SAM" id="MobiDB-lite"/>
    </source>
</evidence>
<feature type="transmembrane region" description="Helical" evidence="7">
    <location>
        <begin position="269"/>
        <end position="287"/>
    </location>
</feature>